<evidence type="ECO:0000313" key="2">
    <source>
        <dbReference type="EMBL" id="QEE86825.1"/>
    </source>
</evidence>
<feature type="region of interest" description="Disordered" evidence="1">
    <location>
        <begin position="1"/>
        <end position="21"/>
    </location>
</feature>
<organism evidence="2 3">
    <name type="scientific">Acetobacter oryzoeni</name>
    <dbReference type="NCBI Taxonomy" id="2500548"/>
    <lineage>
        <taxon>Bacteria</taxon>
        <taxon>Pseudomonadati</taxon>
        <taxon>Pseudomonadota</taxon>
        <taxon>Alphaproteobacteria</taxon>
        <taxon>Acetobacterales</taxon>
        <taxon>Acetobacteraceae</taxon>
        <taxon>Acetobacter</taxon>
    </lineage>
</organism>
<proteinExistence type="predicted"/>
<geneLocation type="plasmid" evidence="2 3">
    <name>unnamed1</name>
</geneLocation>
<keyword evidence="3" id="KW-1185">Reference proteome</keyword>
<dbReference type="KEGG" id="aoy:EOV40_014060"/>
<dbReference type="Proteomes" id="UP000287027">
    <property type="component" value="Plasmid unnamed1"/>
</dbReference>
<dbReference type="RefSeq" id="WP_128106382.1">
    <property type="nucleotide sequence ID" value="NZ_CP042809.1"/>
</dbReference>
<evidence type="ECO:0000313" key="3">
    <source>
        <dbReference type="Proteomes" id="UP000287027"/>
    </source>
</evidence>
<accession>A0A5B9GTH0</accession>
<dbReference type="EMBL" id="CP042809">
    <property type="protein sequence ID" value="QEE86825.1"/>
    <property type="molecule type" value="Genomic_DNA"/>
</dbReference>
<gene>
    <name evidence="2" type="ORF">EOV40_014060</name>
</gene>
<keyword evidence="2" id="KW-0614">Plasmid</keyword>
<protein>
    <submittedName>
        <fullName evidence="2">Uncharacterized protein</fullName>
    </submittedName>
</protein>
<dbReference type="AlphaFoldDB" id="A0A5B9GTH0"/>
<evidence type="ECO:0000256" key="1">
    <source>
        <dbReference type="SAM" id="MobiDB-lite"/>
    </source>
</evidence>
<name>A0A5B9GTH0_9PROT</name>
<sequence>MTATGSVPVAPNQKSERKRQKNTLEYLLKTGDIHNQDGSIVHEKPGAVLNENQQIGICIKSVI</sequence>
<reference evidence="2 3" key="1">
    <citation type="submission" date="2019-08" db="EMBL/GenBank/DDBJ databases">
        <title>Acetobacter oryzioeni sp. nov., isolated from Korean rice wine vinegar.</title>
        <authorList>
            <person name="Baek J.H."/>
            <person name="Kim K.H."/>
            <person name="Jeon C.O."/>
            <person name="Han D.M."/>
        </authorList>
    </citation>
    <scope>NUCLEOTIDE SEQUENCE [LARGE SCALE GENOMIC DNA]</scope>
    <source>
        <strain evidence="2 3">B6</strain>
        <plasmid evidence="2 3">unnamed1</plasmid>
    </source>
</reference>